<comment type="cofactor">
    <cofactor evidence="1 6">
        <name>Fe(3+)</name>
        <dbReference type="ChEBI" id="CHEBI:29034"/>
    </cofactor>
</comment>
<evidence type="ECO:0000313" key="8">
    <source>
        <dbReference type="EMBL" id="ACC73949.1"/>
    </source>
</evidence>
<feature type="domain" description="Rubredoxin-like" evidence="7">
    <location>
        <begin position="23"/>
        <end position="74"/>
    </location>
</feature>
<evidence type="ECO:0000256" key="4">
    <source>
        <dbReference type="ARBA" id="ARBA00022982"/>
    </source>
</evidence>
<name>B2JSC9_PARP8</name>
<dbReference type="PROSITE" id="PS00202">
    <property type="entry name" value="RUBREDOXIN"/>
    <property type="match status" value="1"/>
</dbReference>
<dbReference type="GO" id="GO:0009055">
    <property type="term" value="F:electron transfer activity"/>
    <property type="evidence" value="ECO:0007669"/>
    <property type="project" value="TreeGrafter"/>
</dbReference>
<dbReference type="InterPro" id="IPR050526">
    <property type="entry name" value="Rubredoxin_ET"/>
</dbReference>
<protein>
    <recommendedName>
        <fullName evidence="6">Rubredoxin</fullName>
    </recommendedName>
</protein>
<dbReference type="KEGG" id="bph:Bphy_4843"/>
<evidence type="ECO:0000313" key="9">
    <source>
        <dbReference type="Proteomes" id="UP000001192"/>
    </source>
</evidence>
<evidence type="ECO:0000256" key="5">
    <source>
        <dbReference type="ARBA" id="ARBA00023004"/>
    </source>
</evidence>
<evidence type="ECO:0000256" key="2">
    <source>
        <dbReference type="ARBA" id="ARBA00022448"/>
    </source>
</evidence>
<dbReference type="SUPFAM" id="SSF57802">
    <property type="entry name" value="Rubredoxin-like"/>
    <property type="match status" value="1"/>
</dbReference>
<dbReference type="PANTHER" id="PTHR47627:SF1">
    <property type="entry name" value="RUBREDOXIN-1-RELATED"/>
    <property type="match status" value="1"/>
</dbReference>
<dbReference type="Proteomes" id="UP000001192">
    <property type="component" value="Chromosome 2"/>
</dbReference>
<organism evidence="8 9">
    <name type="scientific">Paraburkholderia phymatum (strain DSM 17167 / CIP 108236 / LMG 21445 / STM815)</name>
    <name type="common">Burkholderia phymatum</name>
    <dbReference type="NCBI Taxonomy" id="391038"/>
    <lineage>
        <taxon>Bacteria</taxon>
        <taxon>Pseudomonadati</taxon>
        <taxon>Pseudomonadota</taxon>
        <taxon>Betaproteobacteria</taxon>
        <taxon>Burkholderiales</taxon>
        <taxon>Burkholderiaceae</taxon>
        <taxon>Paraburkholderia</taxon>
    </lineage>
</organism>
<evidence type="ECO:0000256" key="3">
    <source>
        <dbReference type="ARBA" id="ARBA00022723"/>
    </source>
</evidence>
<evidence type="ECO:0000256" key="6">
    <source>
        <dbReference type="RuleBase" id="RU003820"/>
    </source>
</evidence>
<gene>
    <name evidence="8" type="ordered locus">Bphy_4843</name>
</gene>
<comment type="similarity">
    <text evidence="6">Belongs to the rubredoxin family.</text>
</comment>
<accession>B2JSC9</accession>
<dbReference type="GO" id="GO:0005506">
    <property type="term" value="F:iron ion binding"/>
    <property type="evidence" value="ECO:0007669"/>
    <property type="project" value="UniProtKB-UniRule"/>
</dbReference>
<keyword evidence="4 6" id="KW-0249">Electron transport</keyword>
<dbReference type="STRING" id="391038.Bphy_4843"/>
<keyword evidence="3 6" id="KW-0479">Metal-binding</keyword>
<keyword evidence="5 6" id="KW-0408">Iron</keyword>
<dbReference type="PROSITE" id="PS50903">
    <property type="entry name" value="RUBREDOXIN_LIKE"/>
    <property type="match status" value="1"/>
</dbReference>
<reference evidence="9" key="1">
    <citation type="journal article" date="2014" name="Stand. Genomic Sci.">
        <title>Complete genome sequence of Burkholderia phymatum STM815(T), a broad host range and efficient nitrogen-fixing symbiont of Mimosa species.</title>
        <authorList>
            <person name="Moulin L."/>
            <person name="Klonowska A."/>
            <person name="Caroline B."/>
            <person name="Booth K."/>
            <person name="Vriezen J.A."/>
            <person name="Melkonian R."/>
            <person name="James E.K."/>
            <person name="Young J.P."/>
            <person name="Bena G."/>
            <person name="Hauser L."/>
            <person name="Land M."/>
            <person name="Kyrpides N."/>
            <person name="Bruce D."/>
            <person name="Chain P."/>
            <person name="Copeland A."/>
            <person name="Pitluck S."/>
            <person name="Woyke T."/>
            <person name="Lizotte-Waniewski M."/>
            <person name="Bristow J."/>
            <person name="Riley M."/>
        </authorList>
    </citation>
    <scope>NUCLEOTIDE SEQUENCE [LARGE SCALE GENOMIC DNA]</scope>
    <source>
        <strain evidence="9">DSM 17167 / CIP 108236 / LMG 21445 / STM815</strain>
    </source>
</reference>
<dbReference type="GO" id="GO:0043448">
    <property type="term" value="P:alkane catabolic process"/>
    <property type="evidence" value="ECO:0007669"/>
    <property type="project" value="TreeGrafter"/>
</dbReference>
<dbReference type="InterPro" id="IPR024935">
    <property type="entry name" value="Rubredoxin_dom"/>
</dbReference>
<dbReference type="Gene3D" id="2.20.28.10">
    <property type="match status" value="1"/>
</dbReference>
<dbReference type="PRINTS" id="PR00163">
    <property type="entry name" value="RUBREDOXIN"/>
</dbReference>
<keyword evidence="2" id="KW-0813">Transport</keyword>
<dbReference type="Pfam" id="PF00301">
    <property type="entry name" value="Rubredoxin"/>
    <property type="match status" value="1"/>
</dbReference>
<dbReference type="CDD" id="cd00730">
    <property type="entry name" value="rubredoxin"/>
    <property type="match status" value="1"/>
</dbReference>
<keyword evidence="9" id="KW-1185">Reference proteome</keyword>
<dbReference type="InterPro" id="IPR024934">
    <property type="entry name" value="Rubredoxin-like_dom"/>
</dbReference>
<dbReference type="EMBL" id="CP001044">
    <property type="protein sequence ID" value="ACC73949.1"/>
    <property type="molecule type" value="Genomic_DNA"/>
</dbReference>
<dbReference type="InterPro" id="IPR018527">
    <property type="entry name" value="Rubredoxin_Fe_BS"/>
</dbReference>
<evidence type="ECO:0000259" key="7">
    <source>
        <dbReference type="PROSITE" id="PS50903"/>
    </source>
</evidence>
<dbReference type="HOGENOM" id="CLU_128747_1_1_4"/>
<sequence length="76" mass="8119">MNDPADAVSLCAMQASTSSVPRFKIGICRGCGFVYSELEGEPALGVPAGTEWEALPEEWKCPRCDDPKAGFEVVVV</sequence>
<dbReference type="PANTHER" id="PTHR47627">
    <property type="entry name" value="RUBREDOXIN"/>
    <property type="match status" value="1"/>
</dbReference>
<dbReference type="eggNOG" id="COG1773">
    <property type="taxonomic scope" value="Bacteria"/>
</dbReference>
<proteinExistence type="inferred from homology"/>
<evidence type="ECO:0000256" key="1">
    <source>
        <dbReference type="ARBA" id="ARBA00001965"/>
    </source>
</evidence>
<dbReference type="AlphaFoldDB" id="B2JSC9"/>